<protein>
    <recommendedName>
        <fullName evidence="3">Chemotaxis protein</fullName>
    </recommendedName>
</protein>
<evidence type="ECO:0000313" key="1">
    <source>
        <dbReference type="EMBL" id="PRO73287.1"/>
    </source>
</evidence>
<gene>
    <name evidence="1" type="ORF">C6Y40_12275</name>
</gene>
<sequence>MKLILKQYLASLKERSELDVVLPDLLSEMGMNVFISPTRGVKEYGVDVAAVGSIRGDAEKVYLFSVKSGNLTRSTWRGNTDQALRPSLEEIQDSFISARIPPEHADKPIVICLCFGGDVHSGIRQDVSGYLRRNTEDNISFEEWNGDKLSDLILEYLLKEELLPKNWQSMLRKSLALLDEPEASHHNFRLLVHSIIESTEDTKGVFNAILRVHICLWILYSWCRDEGNLESAYLSAEYSILHLWDKAKTCQDRKSKTAFKGLLSTYHLISDEYVNIVIAPVAEHLHAASTAVSSPSGIDINLKLFDVMGRVALRGLWMSEELRELNIEDNELKDAEYHSIQENKLDELTVTMKKLIKNNPVLHSPFKDSQAIDLGLALYLFSLDSRNDEFVVSWLEAIVNRVEFAFITNSMYPTTLEKFQELLMHKNTKDKDDSYKEKVTRGSILFPLLATYCSLYKATKLSSVIKEIVDEHLPSCTLQYWYPNKTSEEHMYANSKSHGLATTGFPLTPEEVLTHIGKECKESNQYWELSAVKEGHPHIVLSACRYYRYPVLRDPHEFSM</sequence>
<proteinExistence type="predicted"/>
<keyword evidence="2" id="KW-1185">Reference proteome</keyword>
<evidence type="ECO:0008006" key="3">
    <source>
        <dbReference type="Google" id="ProtNLM"/>
    </source>
</evidence>
<dbReference type="EMBL" id="PVNP01000127">
    <property type="protein sequence ID" value="PRO73287.1"/>
    <property type="molecule type" value="Genomic_DNA"/>
</dbReference>
<organism evidence="1 2">
    <name type="scientific">Alteromonas alba</name>
    <dbReference type="NCBI Taxonomy" id="2079529"/>
    <lineage>
        <taxon>Bacteria</taxon>
        <taxon>Pseudomonadati</taxon>
        <taxon>Pseudomonadota</taxon>
        <taxon>Gammaproteobacteria</taxon>
        <taxon>Alteromonadales</taxon>
        <taxon>Alteromonadaceae</taxon>
        <taxon>Alteromonas/Salinimonas group</taxon>
        <taxon>Alteromonas</taxon>
    </lineage>
</organism>
<dbReference type="RefSeq" id="WP_105934842.1">
    <property type="nucleotide sequence ID" value="NZ_PVNP01000127.1"/>
</dbReference>
<name>A0A2S9V9Y9_9ALTE</name>
<dbReference type="Proteomes" id="UP000238949">
    <property type="component" value="Unassembled WGS sequence"/>
</dbReference>
<dbReference type="AlphaFoldDB" id="A0A2S9V9Y9"/>
<evidence type="ECO:0000313" key="2">
    <source>
        <dbReference type="Proteomes" id="UP000238949"/>
    </source>
</evidence>
<dbReference type="OrthoDB" id="5540856at2"/>
<reference evidence="2" key="1">
    <citation type="journal article" date="2020" name="Int. J. Syst. Evol. Microbiol.">
        <title>Alteromonas alba sp. nov., a marine bacterium isolated from the seawater of the West Pacific Ocean.</title>
        <authorList>
            <person name="Sun C."/>
            <person name="Wu Y.-H."/>
            <person name="Xamxidin M."/>
            <person name="Cheng H."/>
            <person name="Xu X.-W."/>
        </authorList>
    </citation>
    <scope>NUCLEOTIDE SEQUENCE [LARGE SCALE GENOMIC DNA]</scope>
    <source>
        <strain evidence="2">190</strain>
    </source>
</reference>
<accession>A0A2S9V9Y9</accession>
<comment type="caution">
    <text evidence="1">The sequence shown here is derived from an EMBL/GenBank/DDBJ whole genome shotgun (WGS) entry which is preliminary data.</text>
</comment>